<protein>
    <recommendedName>
        <fullName evidence="3">HEPN domain-containing protein</fullName>
    </recommendedName>
</protein>
<evidence type="ECO:0008006" key="3">
    <source>
        <dbReference type="Google" id="ProtNLM"/>
    </source>
</evidence>
<keyword evidence="2" id="KW-1185">Reference proteome</keyword>
<dbReference type="EMBL" id="QTJU01000002">
    <property type="protein sequence ID" value="RFM29116.1"/>
    <property type="molecule type" value="Genomic_DNA"/>
</dbReference>
<comment type="caution">
    <text evidence="1">The sequence shown here is derived from an EMBL/GenBank/DDBJ whole genome shotgun (WGS) entry which is preliminary data.</text>
</comment>
<organism evidence="1 2">
    <name type="scientific">Deminuibacter soli</name>
    <dbReference type="NCBI Taxonomy" id="2291815"/>
    <lineage>
        <taxon>Bacteria</taxon>
        <taxon>Pseudomonadati</taxon>
        <taxon>Bacteroidota</taxon>
        <taxon>Chitinophagia</taxon>
        <taxon>Chitinophagales</taxon>
        <taxon>Chitinophagaceae</taxon>
        <taxon>Deminuibacter</taxon>
    </lineage>
</organism>
<gene>
    <name evidence="1" type="ORF">DXN05_10210</name>
</gene>
<evidence type="ECO:0000313" key="1">
    <source>
        <dbReference type="EMBL" id="RFM29116.1"/>
    </source>
</evidence>
<name>A0A3E1NMF8_9BACT</name>
<dbReference type="RefSeq" id="WP_116847100.1">
    <property type="nucleotide sequence ID" value="NZ_QTJU01000002.1"/>
</dbReference>
<accession>A0A3E1NMF8</accession>
<evidence type="ECO:0000313" key="2">
    <source>
        <dbReference type="Proteomes" id="UP000261284"/>
    </source>
</evidence>
<dbReference type="AlphaFoldDB" id="A0A3E1NMF8"/>
<dbReference type="Proteomes" id="UP000261284">
    <property type="component" value="Unassembled WGS sequence"/>
</dbReference>
<dbReference type="SUPFAM" id="SSF81593">
    <property type="entry name" value="Nucleotidyltransferase substrate binding subunit/domain"/>
    <property type="match status" value="1"/>
</dbReference>
<proteinExistence type="predicted"/>
<dbReference type="OrthoDB" id="1321649at2"/>
<sequence>MKTSTTQPANTQALYQQLTQTITTIVPCYKIYLIGISGAQCYAYNPFVLVDGYLHDEPVYHLAVVIKQNTKQALNEVQDAIENRCKKLADVNALVLTQEAYHAQQQNAHPFATTLNEKAELLYNDDDDRPCITMAEHAIDAPGPTYADRQILVTGFIQGALFYQQRQSCQMAAFLLHQAAEQLYIGLYQQVTGYQLHTHNLDKLRRYTRCLSPLLHTIFPVNTTAEAHLFTLLQRAYVDGRYNPRFAVTPAELGTLLTRLLLLQQLVNSICSKLPQPAAMAVAC</sequence>
<reference evidence="1 2" key="1">
    <citation type="submission" date="2018-08" db="EMBL/GenBank/DDBJ databases">
        <title>Chitinophagaceae sp. K23C18032701, a novel bacterium isolated from forest soil.</title>
        <authorList>
            <person name="Wang C."/>
        </authorList>
    </citation>
    <scope>NUCLEOTIDE SEQUENCE [LARGE SCALE GENOMIC DNA]</scope>
    <source>
        <strain evidence="1 2">K23C18032701</strain>
    </source>
</reference>
<dbReference type="Gene3D" id="1.20.120.330">
    <property type="entry name" value="Nucleotidyltransferases domain 2"/>
    <property type="match status" value="1"/>
</dbReference>